<feature type="chain" id="PRO_5040282325" evidence="1">
    <location>
        <begin position="24"/>
        <end position="346"/>
    </location>
</feature>
<accession>A0A9P4NGC9</accession>
<reference evidence="2" key="1">
    <citation type="journal article" date="2020" name="Stud. Mycol.">
        <title>101 Dothideomycetes genomes: a test case for predicting lifestyles and emergence of pathogens.</title>
        <authorList>
            <person name="Haridas S."/>
            <person name="Albert R."/>
            <person name="Binder M."/>
            <person name="Bloem J."/>
            <person name="Labutti K."/>
            <person name="Salamov A."/>
            <person name="Andreopoulos B."/>
            <person name="Baker S."/>
            <person name="Barry K."/>
            <person name="Bills G."/>
            <person name="Bluhm B."/>
            <person name="Cannon C."/>
            <person name="Castanera R."/>
            <person name="Culley D."/>
            <person name="Daum C."/>
            <person name="Ezra D."/>
            <person name="Gonzalez J."/>
            <person name="Henrissat B."/>
            <person name="Kuo A."/>
            <person name="Liang C."/>
            <person name="Lipzen A."/>
            <person name="Lutzoni F."/>
            <person name="Magnuson J."/>
            <person name="Mondo S."/>
            <person name="Nolan M."/>
            <person name="Ohm R."/>
            <person name="Pangilinan J."/>
            <person name="Park H.-J."/>
            <person name="Ramirez L."/>
            <person name="Alfaro M."/>
            <person name="Sun H."/>
            <person name="Tritt A."/>
            <person name="Yoshinaga Y."/>
            <person name="Zwiers L.-H."/>
            <person name="Turgeon B."/>
            <person name="Goodwin S."/>
            <person name="Spatafora J."/>
            <person name="Crous P."/>
            <person name="Grigoriev I."/>
        </authorList>
    </citation>
    <scope>NUCLEOTIDE SEQUENCE</scope>
    <source>
        <strain evidence="2">CBS 130266</strain>
    </source>
</reference>
<keyword evidence="3" id="KW-1185">Reference proteome</keyword>
<keyword evidence="2" id="KW-0223">Dioxygenase</keyword>
<dbReference type="InterPro" id="IPR015889">
    <property type="entry name" value="Intradiol_dOase_core"/>
</dbReference>
<dbReference type="PANTHER" id="PTHR34315:SF1">
    <property type="entry name" value="INTRADIOL RING-CLEAVAGE DIOXYGENASES DOMAIN-CONTAINING PROTEIN-RELATED"/>
    <property type="match status" value="1"/>
</dbReference>
<dbReference type="Proteomes" id="UP000800235">
    <property type="component" value="Unassembled WGS sequence"/>
</dbReference>
<evidence type="ECO:0000256" key="1">
    <source>
        <dbReference type="SAM" id="SignalP"/>
    </source>
</evidence>
<dbReference type="AlphaFoldDB" id="A0A9P4NGC9"/>
<organism evidence="2 3">
    <name type="scientific">Tothia fuscella</name>
    <dbReference type="NCBI Taxonomy" id="1048955"/>
    <lineage>
        <taxon>Eukaryota</taxon>
        <taxon>Fungi</taxon>
        <taxon>Dikarya</taxon>
        <taxon>Ascomycota</taxon>
        <taxon>Pezizomycotina</taxon>
        <taxon>Dothideomycetes</taxon>
        <taxon>Pleosporomycetidae</taxon>
        <taxon>Venturiales</taxon>
        <taxon>Cylindrosympodiaceae</taxon>
        <taxon>Tothia</taxon>
    </lineage>
</organism>
<proteinExistence type="predicted"/>
<dbReference type="PANTHER" id="PTHR34315">
    <property type="match status" value="1"/>
</dbReference>
<evidence type="ECO:0000313" key="3">
    <source>
        <dbReference type="Proteomes" id="UP000800235"/>
    </source>
</evidence>
<keyword evidence="1" id="KW-0732">Signal</keyword>
<sequence length="346" mass="38446">MHNFFKLAIVGALGVAALCSSHAMDRETETKIFRRIATPNAEALDRCSGSIEARQFNEDTRIMRFNALRDLRVANGVDVSDMKIVRRSLDDLKKWEALKHDHTGLITKENAWYHTKPQCALAPEDIVGPFYYPGELLRTQLWEDQAGIPLYLEIQFVDVNGCNPLEGIFTSIWATNATGVYSRGPVEVGNAGVNTHFQRGAWTTASDGRVSFALVFPGHYAGRPVHVHVMARKDVKVSKNKDGEQIVTGHSSDKSVHHVGQLYWDESVRAKVESNAPYTDNHQQVITNEQDPPAQGQAGPDYDPFVNYVYIDPNDMTKGIYGWISIGIDPVNPHPGDFSELGDPSA</sequence>
<evidence type="ECO:0000313" key="2">
    <source>
        <dbReference type="EMBL" id="KAF2420573.1"/>
    </source>
</evidence>
<comment type="caution">
    <text evidence="2">The sequence shown here is derived from an EMBL/GenBank/DDBJ whole genome shotgun (WGS) entry which is preliminary data.</text>
</comment>
<gene>
    <name evidence="2" type="ORF">EJ08DRAFT_738558</name>
</gene>
<keyword evidence="2" id="KW-0560">Oxidoreductase</keyword>
<name>A0A9P4NGC9_9PEZI</name>
<dbReference type="OrthoDB" id="121380at2759"/>
<dbReference type="GO" id="GO:0016702">
    <property type="term" value="F:oxidoreductase activity, acting on single donors with incorporation of molecular oxygen, incorporation of two atoms of oxygen"/>
    <property type="evidence" value="ECO:0007669"/>
    <property type="project" value="InterPro"/>
</dbReference>
<dbReference type="SUPFAM" id="SSF49482">
    <property type="entry name" value="Aromatic compound dioxygenase"/>
    <property type="match status" value="1"/>
</dbReference>
<protein>
    <submittedName>
        <fullName evidence="2">Aromatic compound dioxygenase</fullName>
    </submittedName>
</protein>
<feature type="signal peptide" evidence="1">
    <location>
        <begin position="1"/>
        <end position="23"/>
    </location>
</feature>
<dbReference type="Gene3D" id="2.60.130.10">
    <property type="entry name" value="Aromatic compound dioxygenase"/>
    <property type="match status" value="1"/>
</dbReference>
<dbReference type="EMBL" id="MU007108">
    <property type="protein sequence ID" value="KAF2420573.1"/>
    <property type="molecule type" value="Genomic_DNA"/>
</dbReference>
<dbReference type="GO" id="GO:0005506">
    <property type="term" value="F:iron ion binding"/>
    <property type="evidence" value="ECO:0007669"/>
    <property type="project" value="InterPro"/>
</dbReference>